<organism evidence="2 3">
    <name type="scientific">Schistosoma mekongi</name>
    <name type="common">Parasitic worm</name>
    <dbReference type="NCBI Taxonomy" id="38744"/>
    <lineage>
        <taxon>Eukaryota</taxon>
        <taxon>Metazoa</taxon>
        <taxon>Spiralia</taxon>
        <taxon>Lophotrochozoa</taxon>
        <taxon>Platyhelminthes</taxon>
        <taxon>Trematoda</taxon>
        <taxon>Digenea</taxon>
        <taxon>Strigeidida</taxon>
        <taxon>Schistosomatoidea</taxon>
        <taxon>Schistosomatidae</taxon>
        <taxon>Schistosoma</taxon>
    </lineage>
</organism>
<dbReference type="Gene3D" id="1.20.1280.50">
    <property type="match status" value="1"/>
</dbReference>
<dbReference type="EMBL" id="JALJAT010000008">
    <property type="protein sequence ID" value="KAK4467596.1"/>
    <property type="molecule type" value="Genomic_DNA"/>
</dbReference>
<reference evidence="2" key="1">
    <citation type="submission" date="2022-04" db="EMBL/GenBank/DDBJ databases">
        <authorList>
            <person name="Xu L."/>
            <person name="Lv Z."/>
        </authorList>
    </citation>
    <scope>NUCLEOTIDE SEQUENCE</scope>
    <source>
        <strain evidence="2">LV_2022a</strain>
    </source>
</reference>
<gene>
    <name evidence="2" type="ORF">MN116_000260</name>
</gene>
<sequence>HDHGALLKKSIFEIPRYSFKMCANSYGKSSFPALKYTSTPCHVKCESTTTSDLMQDAGYGTGSSTYFSPECSVEKVFPASFEAYEQSCLRKSLRGKRRVDILSALMSYDKSEYILLKILRYLDISDRIVILSVCRSWYSLRLRFPRLFVDCRKHEKGTKKLVKGSQRSTFNRKPLGAINCFDNCTTRDRSTNFHAKEFLHSCPICSGVAFYRPNEWPNRLHCQALDCGVSVCYNCQREHSPSEKCQIKTVSPVGRTTKNLNDLFCFVQNVSYSTAEITVSKSKNSSPSYESFSSSFIIINLLM</sequence>
<evidence type="ECO:0000259" key="1">
    <source>
        <dbReference type="Pfam" id="PF00646"/>
    </source>
</evidence>
<protein>
    <recommendedName>
        <fullName evidence="1">F-box domain-containing protein</fullName>
    </recommendedName>
</protein>
<name>A0AAE1Z4S8_SCHME</name>
<evidence type="ECO:0000313" key="3">
    <source>
        <dbReference type="Proteomes" id="UP001292079"/>
    </source>
</evidence>
<evidence type="ECO:0000313" key="2">
    <source>
        <dbReference type="EMBL" id="KAK4467596.1"/>
    </source>
</evidence>
<reference evidence="2" key="2">
    <citation type="journal article" date="2023" name="Infect Dis Poverty">
        <title>Chromosome-scale genome of the human blood fluke Schistosoma mekongi and its implications for public health.</title>
        <authorList>
            <person name="Zhou M."/>
            <person name="Xu L."/>
            <person name="Xu D."/>
            <person name="Chen W."/>
            <person name="Khan J."/>
            <person name="Hu Y."/>
            <person name="Huang H."/>
            <person name="Wei H."/>
            <person name="Zhang Y."/>
            <person name="Chusongsang P."/>
            <person name="Tanasarnprasert K."/>
            <person name="Hu X."/>
            <person name="Limpanont Y."/>
            <person name="Lv Z."/>
        </authorList>
    </citation>
    <scope>NUCLEOTIDE SEQUENCE</scope>
    <source>
        <strain evidence="2">LV_2022a</strain>
    </source>
</reference>
<dbReference type="CDD" id="cd09917">
    <property type="entry name" value="F-box_SF"/>
    <property type="match status" value="1"/>
</dbReference>
<dbReference type="Pfam" id="PF00646">
    <property type="entry name" value="F-box"/>
    <property type="match status" value="1"/>
</dbReference>
<dbReference type="Proteomes" id="UP001292079">
    <property type="component" value="Unassembled WGS sequence"/>
</dbReference>
<dbReference type="SUPFAM" id="SSF81383">
    <property type="entry name" value="F-box domain"/>
    <property type="match status" value="1"/>
</dbReference>
<feature type="domain" description="F-box" evidence="1">
    <location>
        <begin position="114"/>
        <end position="140"/>
    </location>
</feature>
<accession>A0AAE1Z4S8</accession>
<comment type="caution">
    <text evidence="2">The sequence shown here is derived from an EMBL/GenBank/DDBJ whole genome shotgun (WGS) entry which is preliminary data.</text>
</comment>
<dbReference type="InterPro" id="IPR001810">
    <property type="entry name" value="F-box_dom"/>
</dbReference>
<dbReference type="InterPro" id="IPR036047">
    <property type="entry name" value="F-box-like_dom_sf"/>
</dbReference>
<proteinExistence type="predicted"/>
<keyword evidence="3" id="KW-1185">Reference proteome</keyword>
<feature type="non-terminal residue" evidence="2">
    <location>
        <position position="303"/>
    </location>
</feature>
<dbReference type="AlphaFoldDB" id="A0AAE1Z4S8"/>